<protein>
    <submittedName>
        <fullName evidence="8">Malonate efflux carrier</fullName>
    </submittedName>
</protein>
<dbReference type="PANTHER" id="PTHR36838:SF1">
    <property type="entry name" value="SLR1864 PROTEIN"/>
    <property type="match status" value="1"/>
</dbReference>
<sequence>MSMLQTLLFALIPIIVTIGIGYFAAYRNDFDDHDSQQFVKLVMNYALPFSVFAGIWGTPRKIIIADIPLAGWLLASMVGCYVILMIAYRFGFRLPLDLSALRSLSVADPSVPFIGSAILPLLFGDQVSAITIGLCTLIINILLLPAVFASLAEEGEVTSISERLISTFKKPLVLSALLGFVIALAGWQMPAELENTFMVLGKVAGGLALFSIGIVLFTRRITISPSIGISVFAKNVLFPCVIWLIMLAVHAPAGIINIVVLTLAIPTATMPTTLAIQFKIKESEIASIQFWSTVCSFVSMPIFMWLIG</sequence>
<feature type="transmembrane region" description="Helical" evidence="7">
    <location>
        <begin position="69"/>
        <end position="88"/>
    </location>
</feature>
<keyword evidence="9" id="KW-1185">Reference proteome</keyword>
<comment type="caution">
    <text evidence="8">The sequence shown here is derived from an EMBL/GenBank/DDBJ whole genome shotgun (WGS) entry which is preliminary data.</text>
</comment>
<evidence type="ECO:0000256" key="6">
    <source>
        <dbReference type="ARBA" id="ARBA00023136"/>
    </source>
</evidence>
<evidence type="ECO:0000256" key="7">
    <source>
        <dbReference type="SAM" id="Phobius"/>
    </source>
</evidence>
<comment type="subcellular location">
    <subcellularLocation>
        <location evidence="1">Membrane</location>
        <topology evidence="1">Multi-pass membrane protein</topology>
    </subcellularLocation>
</comment>
<dbReference type="AlphaFoldDB" id="A0A0R1VAI4"/>
<evidence type="ECO:0000256" key="2">
    <source>
        <dbReference type="ARBA" id="ARBA00022448"/>
    </source>
</evidence>
<name>A0A0R1VAI4_9LACO</name>
<organism evidence="8 9">
    <name type="scientific">Lentilactobacillus farraginis DSM 18382 = JCM 14108</name>
    <dbReference type="NCBI Taxonomy" id="1423743"/>
    <lineage>
        <taxon>Bacteria</taxon>
        <taxon>Bacillati</taxon>
        <taxon>Bacillota</taxon>
        <taxon>Bacilli</taxon>
        <taxon>Lactobacillales</taxon>
        <taxon>Lactobacillaceae</taxon>
        <taxon>Lentilactobacillus</taxon>
    </lineage>
</organism>
<dbReference type="Pfam" id="PF03547">
    <property type="entry name" value="Mem_trans"/>
    <property type="match status" value="1"/>
</dbReference>
<keyword evidence="6 7" id="KW-0472">Membrane</keyword>
<feature type="transmembrane region" description="Helical" evidence="7">
    <location>
        <begin position="196"/>
        <end position="217"/>
    </location>
</feature>
<keyword evidence="5 7" id="KW-1133">Transmembrane helix</keyword>
<proteinExistence type="predicted"/>
<accession>A0A0R1VAI4</accession>
<dbReference type="InterPro" id="IPR004776">
    <property type="entry name" value="Mem_transp_PIN-like"/>
</dbReference>
<keyword evidence="2" id="KW-0813">Transport</keyword>
<keyword evidence="3" id="KW-1003">Cell membrane</keyword>
<evidence type="ECO:0000256" key="3">
    <source>
        <dbReference type="ARBA" id="ARBA00022475"/>
    </source>
</evidence>
<reference evidence="8 9" key="1">
    <citation type="journal article" date="2015" name="Genome Announc.">
        <title>Expanding the biotechnology potential of lactobacilli through comparative genomics of 213 strains and associated genera.</title>
        <authorList>
            <person name="Sun Z."/>
            <person name="Harris H.M."/>
            <person name="McCann A."/>
            <person name="Guo C."/>
            <person name="Argimon S."/>
            <person name="Zhang W."/>
            <person name="Yang X."/>
            <person name="Jeffery I.B."/>
            <person name="Cooney J.C."/>
            <person name="Kagawa T.F."/>
            <person name="Liu W."/>
            <person name="Song Y."/>
            <person name="Salvetti E."/>
            <person name="Wrobel A."/>
            <person name="Rasinkangas P."/>
            <person name="Parkhill J."/>
            <person name="Rea M.C."/>
            <person name="O'Sullivan O."/>
            <person name="Ritari J."/>
            <person name="Douillard F.P."/>
            <person name="Paul Ross R."/>
            <person name="Yang R."/>
            <person name="Briner A.E."/>
            <person name="Felis G.E."/>
            <person name="de Vos W.M."/>
            <person name="Barrangou R."/>
            <person name="Klaenhammer T.R."/>
            <person name="Caufield P.W."/>
            <person name="Cui Y."/>
            <person name="Zhang H."/>
            <person name="O'Toole P.W."/>
        </authorList>
    </citation>
    <scope>NUCLEOTIDE SEQUENCE [LARGE SCALE GENOMIC DNA]</scope>
    <source>
        <strain evidence="8 9">DSM 18382</strain>
    </source>
</reference>
<feature type="transmembrane region" description="Helical" evidence="7">
    <location>
        <begin position="38"/>
        <end position="57"/>
    </location>
</feature>
<dbReference type="Proteomes" id="UP000051966">
    <property type="component" value="Unassembled WGS sequence"/>
</dbReference>
<feature type="transmembrane region" description="Helical" evidence="7">
    <location>
        <begin position="288"/>
        <end position="307"/>
    </location>
</feature>
<evidence type="ECO:0000313" key="9">
    <source>
        <dbReference type="Proteomes" id="UP000051966"/>
    </source>
</evidence>
<dbReference type="GO" id="GO:0016020">
    <property type="term" value="C:membrane"/>
    <property type="evidence" value="ECO:0007669"/>
    <property type="project" value="UniProtKB-SubCell"/>
</dbReference>
<keyword evidence="4 7" id="KW-0812">Transmembrane</keyword>
<evidence type="ECO:0000256" key="1">
    <source>
        <dbReference type="ARBA" id="ARBA00004141"/>
    </source>
</evidence>
<feature type="transmembrane region" description="Helical" evidence="7">
    <location>
        <begin position="229"/>
        <end position="249"/>
    </location>
</feature>
<evidence type="ECO:0000256" key="5">
    <source>
        <dbReference type="ARBA" id="ARBA00022989"/>
    </source>
</evidence>
<dbReference type="GO" id="GO:0055085">
    <property type="term" value="P:transmembrane transport"/>
    <property type="evidence" value="ECO:0007669"/>
    <property type="project" value="InterPro"/>
</dbReference>
<dbReference type="PATRIC" id="fig|1423743.5.peg.1912"/>
<dbReference type="PANTHER" id="PTHR36838">
    <property type="entry name" value="AUXIN EFFLUX CARRIER FAMILY PROTEIN"/>
    <property type="match status" value="1"/>
</dbReference>
<dbReference type="EMBL" id="AZFY01000155">
    <property type="protein sequence ID" value="KRM01035.1"/>
    <property type="molecule type" value="Genomic_DNA"/>
</dbReference>
<evidence type="ECO:0000313" key="8">
    <source>
        <dbReference type="EMBL" id="KRM01035.1"/>
    </source>
</evidence>
<feature type="transmembrane region" description="Helical" evidence="7">
    <location>
        <begin position="129"/>
        <end position="151"/>
    </location>
</feature>
<feature type="transmembrane region" description="Helical" evidence="7">
    <location>
        <begin position="172"/>
        <end position="190"/>
    </location>
</feature>
<gene>
    <name evidence="8" type="ORF">FD41_GL001855</name>
</gene>
<feature type="transmembrane region" description="Helical" evidence="7">
    <location>
        <begin position="255"/>
        <end position="276"/>
    </location>
</feature>
<feature type="transmembrane region" description="Helical" evidence="7">
    <location>
        <begin position="6"/>
        <end position="26"/>
    </location>
</feature>
<evidence type="ECO:0000256" key="4">
    <source>
        <dbReference type="ARBA" id="ARBA00022692"/>
    </source>
</evidence>